<keyword evidence="3" id="KW-1185">Reference proteome</keyword>
<evidence type="ECO:0000259" key="1">
    <source>
        <dbReference type="Pfam" id="PF07475"/>
    </source>
</evidence>
<dbReference type="GO" id="GO:0000155">
    <property type="term" value="F:phosphorelay sensor kinase activity"/>
    <property type="evidence" value="ECO:0007669"/>
    <property type="project" value="InterPro"/>
</dbReference>
<dbReference type="OrthoDB" id="8326226at2"/>
<organism evidence="2 3">
    <name type="scientific">Allopontixanthobacter confluentis</name>
    <dbReference type="NCBI Taxonomy" id="1849021"/>
    <lineage>
        <taxon>Bacteria</taxon>
        <taxon>Pseudomonadati</taxon>
        <taxon>Pseudomonadota</taxon>
        <taxon>Alphaproteobacteria</taxon>
        <taxon>Sphingomonadales</taxon>
        <taxon>Erythrobacteraceae</taxon>
        <taxon>Allopontixanthobacter</taxon>
    </lineage>
</organism>
<dbReference type="GO" id="GO:0005524">
    <property type="term" value="F:ATP binding"/>
    <property type="evidence" value="ECO:0007669"/>
    <property type="project" value="InterPro"/>
</dbReference>
<accession>A0A6L7GDJ2</accession>
<dbReference type="SUPFAM" id="SSF53795">
    <property type="entry name" value="PEP carboxykinase-like"/>
    <property type="match status" value="1"/>
</dbReference>
<dbReference type="RefSeq" id="WP_160599792.1">
    <property type="nucleotide sequence ID" value="NZ_WTYU01000001.1"/>
</dbReference>
<dbReference type="InterPro" id="IPR027417">
    <property type="entry name" value="P-loop_NTPase"/>
</dbReference>
<keyword evidence="2" id="KW-0808">Transferase</keyword>
<sequence>MTEKTALRQAGCVAVGGRALLIEGEPGTGKTSLALMLIDRGAQLVGDDGVQLHLRDGSLWASPPPHTAGRLEIRNIGLAQLPVTSAPVALVLQISPDAPRYVETAGQTAILGIAIPCLAFDARGEAAAIRAEYAVKMHGLPFP</sequence>
<evidence type="ECO:0000313" key="3">
    <source>
        <dbReference type="Proteomes" id="UP000473531"/>
    </source>
</evidence>
<protein>
    <submittedName>
        <fullName evidence="2">Serine kinase</fullName>
    </submittedName>
</protein>
<dbReference type="GO" id="GO:0006109">
    <property type="term" value="P:regulation of carbohydrate metabolic process"/>
    <property type="evidence" value="ECO:0007669"/>
    <property type="project" value="InterPro"/>
</dbReference>
<feature type="domain" description="HPr kinase/phosphorylase C-terminal" evidence="1">
    <location>
        <begin position="10"/>
        <end position="79"/>
    </location>
</feature>
<keyword evidence="2" id="KW-0418">Kinase</keyword>
<dbReference type="EMBL" id="WTYU01000001">
    <property type="protein sequence ID" value="MXP13536.1"/>
    <property type="molecule type" value="Genomic_DNA"/>
</dbReference>
<dbReference type="AlphaFoldDB" id="A0A6L7GDJ2"/>
<comment type="caution">
    <text evidence="2">The sequence shown here is derived from an EMBL/GenBank/DDBJ whole genome shotgun (WGS) entry which is preliminary data.</text>
</comment>
<name>A0A6L7GDJ2_9SPHN</name>
<dbReference type="Gene3D" id="3.40.50.300">
    <property type="entry name" value="P-loop containing nucleotide triphosphate hydrolases"/>
    <property type="match status" value="1"/>
</dbReference>
<evidence type="ECO:0000313" key="2">
    <source>
        <dbReference type="EMBL" id="MXP13536.1"/>
    </source>
</evidence>
<gene>
    <name evidence="2" type="ORF">GRI44_02050</name>
</gene>
<dbReference type="InterPro" id="IPR011104">
    <property type="entry name" value="Hpr_kin/Pase_C"/>
</dbReference>
<dbReference type="Proteomes" id="UP000473531">
    <property type="component" value="Unassembled WGS sequence"/>
</dbReference>
<proteinExistence type="predicted"/>
<dbReference type="Pfam" id="PF07475">
    <property type="entry name" value="Hpr_kinase_C"/>
    <property type="match status" value="1"/>
</dbReference>
<reference evidence="2 3" key="1">
    <citation type="submission" date="2019-12" db="EMBL/GenBank/DDBJ databases">
        <title>Genomic-based taxomic classification of the family Erythrobacteraceae.</title>
        <authorList>
            <person name="Xu L."/>
        </authorList>
    </citation>
    <scope>NUCLEOTIDE SEQUENCE [LARGE SCALE GENOMIC DNA]</scope>
    <source>
        <strain evidence="2 3">KCTC 52259</strain>
    </source>
</reference>